<feature type="region of interest" description="Disordered" evidence="1">
    <location>
        <begin position="208"/>
        <end position="233"/>
    </location>
</feature>
<dbReference type="AlphaFoldDB" id="D5ABM8"/>
<evidence type="ECO:0000313" key="2">
    <source>
        <dbReference type="EMBL" id="ADE76947.1"/>
    </source>
</evidence>
<dbReference type="PANTHER" id="PTHR36730">
    <property type="entry name" value="OS03G0210700 PROTEIN"/>
    <property type="match status" value="1"/>
</dbReference>
<feature type="compositionally biased region" description="Basic and acidic residues" evidence="1">
    <location>
        <begin position="215"/>
        <end position="226"/>
    </location>
</feature>
<reference evidence="2" key="1">
    <citation type="submission" date="2010-04" db="EMBL/GenBank/DDBJ databases">
        <authorList>
            <person name="Reid K.E."/>
            <person name="Liao N."/>
            <person name="Chan S."/>
            <person name="Docking R."/>
            <person name="Taylor G."/>
            <person name="Moore R."/>
            <person name="Mayo M."/>
            <person name="Munro S."/>
            <person name="King J."/>
            <person name="Yanchuk A."/>
            <person name="Holt R."/>
            <person name="Jones S."/>
            <person name="Marra M."/>
            <person name="Ritland C.E."/>
            <person name="Ritland K."/>
            <person name="Bohlmann J."/>
        </authorList>
    </citation>
    <scope>NUCLEOTIDE SEQUENCE</scope>
    <source>
        <tissue evidence="2">Bud</tissue>
    </source>
</reference>
<evidence type="ECO:0000256" key="1">
    <source>
        <dbReference type="SAM" id="MobiDB-lite"/>
    </source>
</evidence>
<protein>
    <submittedName>
        <fullName evidence="2">Uncharacterized protein</fullName>
    </submittedName>
</protein>
<name>D5ABM8_PICSI</name>
<sequence length="233" mass="26131">MFSSTFTPSTFLNHQRFLLTTLDDNSRTSPSAASPSSSVWSCDASRHGIYAHLGNVKTPFYDMDSTFQNSSRSRNSCFRRRWSSIGNSSRRRRNDTFQSGGFEHLSVIAAAAAATSLAFLLSSSPVQAGVLSGSSGLESVPLPEFSGFDFLKRMQEENKKKNEEYDGKFKSSPLLQELLKRSKANSERNKQEILDKYCERGAEWGVGDCSTTGMSREEREDFMEMLRKKRAPN</sequence>
<dbReference type="EMBL" id="BT123638">
    <property type="protein sequence ID" value="ADE76947.1"/>
    <property type="molecule type" value="mRNA"/>
</dbReference>
<accession>D5ABM8</accession>
<organism evidence="2">
    <name type="scientific">Picea sitchensis</name>
    <name type="common">Sitka spruce</name>
    <name type="synonym">Pinus sitchensis</name>
    <dbReference type="NCBI Taxonomy" id="3332"/>
    <lineage>
        <taxon>Eukaryota</taxon>
        <taxon>Viridiplantae</taxon>
        <taxon>Streptophyta</taxon>
        <taxon>Embryophyta</taxon>
        <taxon>Tracheophyta</taxon>
        <taxon>Spermatophyta</taxon>
        <taxon>Pinopsida</taxon>
        <taxon>Pinidae</taxon>
        <taxon>Conifers I</taxon>
        <taxon>Pinales</taxon>
        <taxon>Pinaceae</taxon>
        <taxon>Picea</taxon>
    </lineage>
</organism>
<proteinExistence type="evidence at transcript level"/>
<dbReference type="PANTHER" id="PTHR36730:SF1">
    <property type="entry name" value="CATHEPSIN PROPEPTIDE INHIBITOR DOMAIN-CONTAINING PROTEIN"/>
    <property type="match status" value="1"/>
</dbReference>